<feature type="transmembrane region" description="Helical" evidence="1">
    <location>
        <begin position="214"/>
        <end position="234"/>
    </location>
</feature>
<evidence type="ECO:0000313" key="4">
    <source>
        <dbReference type="Proteomes" id="UP000800235"/>
    </source>
</evidence>
<feature type="transmembrane region" description="Helical" evidence="1">
    <location>
        <begin position="36"/>
        <end position="57"/>
    </location>
</feature>
<proteinExistence type="predicted"/>
<keyword evidence="1" id="KW-1133">Transmembrane helix</keyword>
<feature type="transmembrane region" description="Helical" evidence="1">
    <location>
        <begin position="99"/>
        <end position="120"/>
    </location>
</feature>
<gene>
    <name evidence="3" type="ORF">EJ08DRAFT_522801</name>
</gene>
<accession>A0A9P4NH59</accession>
<keyword evidence="1" id="KW-0472">Membrane</keyword>
<evidence type="ECO:0000256" key="1">
    <source>
        <dbReference type="SAM" id="Phobius"/>
    </source>
</evidence>
<dbReference type="InterPro" id="IPR056120">
    <property type="entry name" value="DUF7703"/>
</dbReference>
<evidence type="ECO:0000259" key="2">
    <source>
        <dbReference type="Pfam" id="PF24802"/>
    </source>
</evidence>
<keyword evidence="1" id="KW-0812">Transmembrane</keyword>
<sequence>MFSSPCPYSSFSDYNWSSTDQREPPPGCSTLVWNPVVFLLASSFQICTIFIGGDIHVQLFYRFRKKKTLYFWSMMIATWGTLSYSAAVLTTLLGNVPMAATILSNAGWIIMTTGFQFVLYSRLHLVNPGPKVLRTVLICIIVNAMLFHGIIIILAGVATVHPEAILERVFEAFSFTEIVFTVQEMVITTLYVYYFIQQTVETQGEPDTKRTLKLLIAAEVVVFVTDVILNLLLYKWRFLPRNMIQPFCTALKLKIEFVVLNSLVDYSKSISRSTALPRWDN</sequence>
<keyword evidence="4" id="KW-1185">Reference proteome</keyword>
<dbReference type="PANTHER" id="PTHR37013">
    <property type="entry name" value="INTEGRAL MEMBRANE PROTEIN (AFU_ORTHOLOGUE AFUA_1G05950)-RELATED"/>
    <property type="match status" value="1"/>
</dbReference>
<dbReference type="Proteomes" id="UP000800235">
    <property type="component" value="Unassembled WGS sequence"/>
</dbReference>
<organism evidence="3 4">
    <name type="scientific">Tothia fuscella</name>
    <dbReference type="NCBI Taxonomy" id="1048955"/>
    <lineage>
        <taxon>Eukaryota</taxon>
        <taxon>Fungi</taxon>
        <taxon>Dikarya</taxon>
        <taxon>Ascomycota</taxon>
        <taxon>Pezizomycotina</taxon>
        <taxon>Dothideomycetes</taxon>
        <taxon>Pleosporomycetidae</taxon>
        <taxon>Venturiales</taxon>
        <taxon>Cylindrosympodiaceae</taxon>
        <taxon>Tothia</taxon>
    </lineage>
</organism>
<dbReference type="AlphaFoldDB" id="A0A9P4NH59"/>
<dbReference type="Pfam" id="PF24802">
    <property type="entry name" value="DUF7703"/>
    <property type="match status" value="1"/>
</dbReference>
<dbReference type="EMBL" id="MU007102">
    <property type="protein sequence ID" value="KAF2421087.1"/>
    <property type="molecule type" value="Genomic_DNA"/>
</dbReference>
<name>A0A9P4NH59_9PEZI</name>
<dbReference type="OrthoDB" id="3917202at2759"/>
<reference evidence="3" key="1">
    <citation type="journal article" date="2020" name="Stud. Mycol.">
        <title>101 Dothideomycetes genomes: a test case for predicting lifestyles and emergence of pathogens.</title>
        <authorList>
            <person name="Haridas S."/>
            <person name="Albert R."/>
            <person name="Binder M."/>
            <person name="Bloem J."/>
            <person name="Labutti K."/>
            <person name="Salamov A."/>
            <person name="Andreopoulos B."/>
            <person name="Baker S."/>
            <person name="Barry K."/>
            <person name="Bills G."/>
            <person name="Bluhm B."/>
            <person name="Cannon C."/>
            <person name="Castanera R."/>
            <person name="Culley D."/>
            <person name="Daum C."/>
            <person name="Ezra D."/>
            <person name="Gonzalez J."/>
            <person name="Henrissat B."/>
            <person name="Kuo A."/>
            <person name="Liang C."/>
            <person name="Lipzen A."/>
            <person name="Lutzoni F."/>
            <person name="Magnuson J."/>
            <person name="Mondo S."/>
            <person name="Nolan M."/>
            <person name="Ohm R."/>
            <person name="Pangilinan J."/>
            <person name="Park H.-J."/>
            <person name="Ramirez L."/>
            <person name="Alfaro M."/>
            <person name="Sun H."/>
            <person name="Tritt A."/>
            <person name="Yoshinaga Y."/>
            <person name="Zwiers L.-H."/>
            <person name="Turgeon B."/>
            <person name="Goodwin S."/>
            <person name="Spatafora J."/>
            <person name="Crous P."/>
            <person name="Grigoriev I."/>
        </authorList>
    </citation>
    <scope>NUCLEOTIDE SEQUENCE</scope>
    <source>
        <strain evidence="3">CBS 130266</strain>
    </source>
</reference>
<feature type="domain" description="DUF7703" evidence="2">
    <location>
        <begin position="49"/>
        <end position="268"/>
    </location>
</feature>
<feature type="transmembrane region" description="Helical" evidence="1">
    <location>
        <begin position="172"/>
        <end position="194"/>
    </location>
</feature>
<comment type="caution">
    <text evidence="3">The sequence shown here is derived from an EMBL/GenBank/DDBJ whole genome shotgun (WGS) entry which is preliminary data.</text>
</comment>
<evidence type="ECO:0000313" key="3">
    <source>
        <dbReference type="EMBL" id="KAF2421087.1"/>
    </source>
</evidence>
<feature type="transmembrane region" description="Helical" evidence="1">
    <location>
        <begin position="132"/>
        <end position="160"/>
    </location>
</feature>
<protein>
    <recommendedName>
        <fullName evidence="2">DUF7703 domain-containing protein</fullName>
    </recommendedName>
</protein>
<feature type="transmembrane region" description="Helical" evidence="1">
    <location>
        <begin position="69"/>
        <end position="93"/>
    </location>
</feature>
<dbReference type="PANTHER" id="PTHR37013:SF4">
    <property type="entry name" value="INTEGRAL MEMBRANE PROTEIN"/>
    <property type="match status" value="1"/>
</dbReference>